<accession>A0A0E9W4J6</accession>
<organism evidence="1">
    <name type="scientific">Anguilla anguilla</name>
    <name type="common">European freshwater eel</name>
    <name type="synonym">Muraena anguilla</name>
    <dbReference type="NCBI Taxonomy" id="7936"/>
    <lineage>
        <taxon>Eukaryota</taxon>
        <taxon>Metazoa</taxon>
        <taxon>Chordata</taxon>
        <taxon>Craniata</taxon>
        <taxon>Vertebrata</taxon>
        <taxon>Euteleostomi</taxon>
        <taxon>Actinopterygii</taxon>
        <taxon>Neopterygii</taxon>
        <taxon>Teleostei</taxon>
        <taxon>Anguilliformes</taxon>
        <taxon>Anguillidae</taxon>
        <taxon>Anguilla</taxon>
    </lineage>
</organism>
<proteinExistence type="predicted"/>
<dbReference type="EMBL" id="GBXM01024164">
    <property type="protein sequence ID" value="JAH84413.1"/>
    <property type="molecule type" value="Transcribed_RNA"/>
</dbReference>
<dbReference type="AlphaFoldDB" id="A0A0E9W4J6"/>
<protein>
    <submittedName>
        <fullName evidence="1">Uncharacterized protein</fullName>
    </submittedName>
</protein>
<reference evidence="1" key="2">
    <citation type="journal article" date="2015" name="Fish Shellfish Immunol.">
        <title>Early steps in the European eel (Anguilla anguilla)-Vibrio vulnificus interaction in the gills: Role of the RtxA13 toxin.</title>
        <authorList>
            <person name="Callol A."/>
            <person name="Pajuelo D."/>
            <person name="Ebbesson L."/>
            <person name="Teles M."/>
            <person name="MacKenzie S."/>
            <person name="Amaro C."/>
        </authorList>
    </citation>
    <scope>NUCLEOTIDE SEQUENCE</scope>
</reference>
<sequence length="35" mass="3853">MCSHALDGEGNLYLGLKHPEFIHQGTSENTPAEKK</sequence>
<name>A0A0E9W4J6_ANGAN</name>
<evidence type="ECO:0000313" key="1">
    <source>
        <dbReference type="EMBL" id="JAH84413.1"/>
    </source>
</evidence>
<reference evidence="1" key="1">
    <citation type="submission" date="2014-11" db="EMBL/GenBank/DDBJ databases">
        <authorList>
            <person name="Amaro Gonzalez C."/>
        </authorList>
    </citation>
    <scope>NUCLEOTIDE SEQUENCE</scope>
</reference>